<dbReference type="EMBL" id="CP001034">
    <property type="protein sequence ID" value="ACB85873.1"/>
    <property type="molecule type" value="Genomic_DNA"/>
</dbReference>
<dbReference type="Pfam" id="PF01156">
    <property type="entry name" value="IU_nuc_hydro"/>
    <property type="match status" value="1"/>
</dbReference>
<dbReference type="AlphaFoldDB" id="B2A8I9"/>
<dbReference type="CDD" id="cd02651">
    <property type="entry name" value="nuc_hydro_IU_UC_XIUA"/>
    <property type="match status" value="1"/>
</dbReference>
<dbReference type="PROSITE" id="PS01247">
    <property type="entry name" value="IUNH"/>
    <property type="match status" value="1"/>
</dbReference>
<dbReference type="GO" id="GO:0008477">
    <property type="term" value="F:purine nucleosidase activity"/>
    <property type="evidence" value="ECO:0007669"/>
    <property type="project" value="TreeGrafter"/>
</dbReference>
<dbReference type="HOGENOM" id="CLU_036838_2_2_9"/>
<dbReference type="InParanoid" id="B2A8I9"/>
<dbReference type="InterPro" id="IPR023186">
    <property type="entry name" value="IUNH"/>
</dbReference>
<dbReference type="STRING" id="457570.Nther_2307"/>
<protein>
    <submittedName>
        <fullName evidence="5">Inosine/uridine-preferring nucleoside hydrolase</fullName>
    </submittedName>
</protein>
<sequence length="330" mass="36283">MKAKNYISGNRKPVILDTDPGMDDAIALFFLMGRQDILEPVAITTVFGNVSIDKTTHNAQKLLKFLDAEEVPVYRGASSPLIRDRVSGEMIHGESGLGEVDFPEPEKSSDATSTPAAVAMAKEIMARPGEITVITVGPMTNLALALKLYPEIKEQIAEVIVMGGAMGQGNRTASAEYNVFADPHSAQIVFESGLSVAMIGLDVTEQSKPGQKERQLLQKLDHPVATKTLEFMDFFKRQMKTDYDMAFHDPCAIAYAINPDIFTTRSMDVRIELTGTYTLGRTVCSRGQEEVKGVMGDPDSRNVKVGLGVDREKFFEELFTSFRKLADTMN</sequence>
<proteinExistence type="predicted"/>
<dbReference type="InterPro" id="IPR001910">
    <property type="entry name" value="Inosine/uridine_hydrolase_dom"/>
</dbReference>
<evidence type="ECO:0000259" key="4">
    <source>
        <dbReference type="Pfam" id="PF01156"/>
    </source>
</evidence>
<dbReference type="InterPro" id="IPR015910">
    <property type="entry name" value="I/U_nuclsd_hydro_CS"/>
</dbReference>
<dbReference type="Gene3D" id="3.90.245.10">
    <property type="entry name" value="Ribonucleoside hydrolase-like"/>
    <property type="match status" value="1"/>
</dbReference>
<evidence type="ECO:0000256" key="2">
    <source>
        <dbReference type="ARBA" id="ARBA00023295"/>
    </source>
</evidence>
<feature type="domain" description="Inosine/uridine-preferring nucleoside hydrolase" evidence="4">
    <location>
        <begin position="14"/>
        <end position="316"/>
    </location>
</feature>
<dbReference type="GO" id="GO:0005829">
    <property type="term" value="C:cytosol"/>
    <property type="evidence" value="ECO:0007669"/>
    <property type="project" value="TreeGrafter"/>
</dbReference>
<dbReference type="eggNOG" id="COG1957">
    <property type="taxonomic scope" value="Bacteria"/>
</dbReference>
<gene>
    <name evidence="5" type="ordered locus">Nther_2307</name>
</gene>
<reference evidence="5 6" key="1">
    <citation type="submission" date="2008-04" db="EMBL/GenBank/DDBJ databases">
        <title>Complete sequence of chromosome of Natranaerobius thermophilus JW/NM-WN-LF.</title>
        <authorList>
            <consortium name="US DOE Joint Genome Institute"/>
            <person name="Copeland A."/>
            <person name="Lucas S."/>
            <person name="Lapidus A."/>
            <person name="Glavina del Rio T."/>
            <person name="Dalin E."/>
            <person name="Tice H."/>
            <person name="Bruce D."/>
            <person name="Goodwin L."/>
            <person name="Pitluck S."/>
            <person name="Chertkov O."/>
            <person name="Brettin T."/>
            <person name="Detter J.C."/>
            <person name="Han C."/>
            <person name="Kuske C.R."/>
            <person name="Schmutz J."/>
            <person name="Larimer F."/>
            <person name="Land M."/>
            <person name="Hauser L."/>
            <person name="Kyrpides N."/>
            <person name="Lykidis A."/>
            <person name="Mesbah N.M."/>
            <person name="Wiegel J."/>
        </authorList>
    </citation>
    <scope>NUCLEOTIDE SEQUENCE [LARGE SCALE GENOMIC DNA]</scope>
    <source>
        <strain evidence="6">ATCC BAA-1301 / DSM 18059 / JW/NM-WN-LF</strain>
    </source>
</reference>
<feature type="region of interest" description="Disordered" evidence="3">
    <location>
        <begin position="94"/>
        <end position="114"/>
    </location>
</feature>
<name>B2A8I9_NATTJ</name>
<evidence type="ECO:0000256" key="3">
    <source>
        <dbReference type="SAM" id="MobiDB-lite"/>
    </source>
</evidence>
<evidence type="ECO:0000313" key="5">
    <source>
        <dbReference type="EMBL" id="ACB85873.1"/>
    </source>
</evidence>
<dbReference type="RefSeq" id="WP_012448723.1">
    <property type="nucleotide sequence ID" value="NC_010718.1"/>
</dbReference>
<keyword evidence="6" id="KW-1185">Reference proteome</keyword>
<dbReference type="SUPFAM" id="SSF53590">
    <property type="entry name" value="Nucleoside hydrolase"/>
    <property type="match status" value="1"/>
</dbReference>
<dbReference type="GO" id="GO:0006152">
    <property type="term" value="P:purine nucleoside catabolic process"/>
    <property type="evidence" value="ECO:0007669"/>
    <property type="project" value="TreeGrafter"/>
</dbReference>
<organism evidence="5 6">
    <name type="scientific">Natranaerobius thermophilus (strain ATCC BAA-1301 / DSM 18059 / JW/NM-WN-LF)</name>
    <dbReference type="NCBI Taxonomy" id="457570"/>
    <lineage>
        <taxon>Bacteria</taxon>
        <taxon>Bacillati</taxon>
        <taxon>Bacillota</taxon>
        <taxon>Clostridia</taxon>
        <taxon>Natranaerobiales</taxon>
        <taxon>Natranaerobiaceae</taxon>
        <taxon>Natranaerobius</taxon>
    </lineage>
</organism>
<dbReference type="PANTHER" id="PTHR12304">
    <property type="entry name" value="INOSINE-URIDINE PREFERRING NUCLEOSIDE HYDROLASE"/>
    <property type="match status" value="1"/>
</dbReference>
<dbReference type="OrthoDB" id="9797882at2"/>
<evidence type="ECO:0000313" key="6">
    <source>
        <dbReference type="Proteomes" id="UP000001683"/>
    </source>
</evidence>
<reference evidence="5 6" key="2">
    <citation type="journal article" date="2011" name="J. Bacteriol.">
        <title>Complete genome sequence of the anaerobic, halophilic alkalithermophile Natranaerobius thermophilus JW/NM-WN-LF.</title>
        <authorList>
            <person name="Zhao B."/>
            <person name="Mesbah N.M."/>
            <person name="Dalin E."/>
            <person name="Goodwin L."/>
            <person name="Nolan M."/>
            <person name="Pitluck S."/>
            <person name="Chertkov O."/>
            <person name="Brettin T.S."/>
            <person name="Han J."/>
            <person name="Larimer F.W."/>
            <person name="Land M.L."/>
            <person name="Hauser L."/>
            <person name="Kyrpides N."/>
            <person name="Wiegel J."/>
        </authorList>
    </citation>
    <scope>NUCLEOTIDE SEQUENCE [LARGE SCALE GENOMIC DNA]</scope>
    <source>
        <strain evidence="6">ATCC BAA-1301 / DSM 18059 / JW/NM-WN-LF</strain>
    </source>
</reference>
<dbReference type="GO" id="GO:0045437">
    <property type="term" value="F:uridine nucleosidase activity"/>
    <property type="evidence" value="ECO:0007669"/>
    <property type="project" value="UniProtKB-ARBA"/>
</dbReference>
<dbReference type="Proteomes" id="UP000001683">
    <property type="component" value="Chromosome"/>
</dbReference>
<dbReference type="KEGG" id="nth:Nther_2307"/>
<keyword evidence="1 5" id="KW-0378">Hydrolase</keyword>
<dbReference type="PANTHER" id="PTHR12304:SF4">
    <property type="entry name" value="URIDINE NUCLEOSIDASE"/>
    <property type="match status" value="1"/>
</dbReference>
<evidence type="ECO:0000256" key="1">
    <source>
        <dbReference type="ARBA" id="ARBA00022801"/>
    </source>
</evidence>
<keyword evidence="2" id="KW-0326">Glycosidase</keyword>
<dbReference type="InterPro" id="IPR036452">
    <property type="entry name" value="Ribo_hydro-like"/>
</dbReference>
<accession>B2A8I9</accession>